<keyword evidence="1" id="KW-0472">Membrane</keyword>
<keyword evidence="3" id="KW-1185">Reference proteome</keyword>
<reference evidence="2" key="1">
    <citation type="journal article" date="2014" name="Int. J. Syst. Evol. Microbiol.">
        <title>Complete genome sequence of Corynebacterium casei LMG S-19264T (=DSM 44701T), isolated from a smear-ripened cheese.</title>
        <authorList>
            <consortium name="US DOE Joint Genome Institute (JGI-PGF)"/>
            <person name="Walter F."/>
            <person name="Albersmeier A."/>
            <person name="Kalinowski J."/>
            <person name="Ruckert C."/>
        </authorList>
    </citation>
    <scope>NUCLEOTIDE SEQUENCE</scope>
    <source>
        <strain evidence="2">KCTC 12711</strain>
    </source>
</reference>
<dbReference type="AlphaFoldDB" id="A0A918RVD8"/>
<evidence type="ECO:0000313" key="2">
    <source>
        <dbReference type="EMBL" id="GHA14021.1"/>
    </source>
</evidence>
<feature type="transmembrane region" description="Helical" evidence="1">
    <location>
        <begin position="48"/>
        <end position="68"/>
    </location>
</feature>
<keyword evidence="1" id="KW-0812">Transmembrane</keyword>
<keyword evidence="1" id="KW-1133">Transmembrane helix</keyword>
<gene>
    <name evidence="2" type="ORF">GCM10008090_24750</name>
</gene>
<reference evidence="2" key="2">
    <citation type="submission" date="2020-09" db="EMBL/GenBank/DDBJ databases">
        <authorList>
            <person name="Sun Q."/>
            <person name="Kim S."/>
        </authorList>
    </citation>
    <scope>NUCLEOTIDE SEQUENCE</scope>
    <source>
        <strain evidence="2">KCTC 12711</strain>
    </source>
</reference>
<dbReference type="Proteomes" id="UP000614811">
    <property type="component" value="Unassembled WGS sequence"/>
</dbReference>
<evidence type="ECO:0000256" key="1">
    <source>
        <dbReference type="SAM" id="Phobius"/>
    </source>
</evidence>
<dbReference type="EMBL" id="BMXA01000004">
    <property type="protein sequence ID" value="GHA14021.1"/>
    <property type="molecule type" value="Genomic_DNA"/>
</dbReference>
<comment type="caution">
    <text evidence="2">The sequence shown here is derived from an EMBL/GenBank/DDBJ whole genome shotgun (WGS) entry which is preliminary data.</text>
</comment>
<protein>
    <submittedName>
        <fullName evidence="2">Uncharacterized protein</fullName>
    </submittedName>
</protein>
<evidence type="ECO:0000313" key="3">
    <source>
        <dbReference type="Proteomes" id="UP000614811"/>
    </source>
</evidence>
<accession>A0A918RVD8</accession>
<sequence>MEILLLILILFGGLDLLTGFLSHSIGKYLYVDVLKQKVQVPPHKGEIFLLRLIGFLILLAIVVLAIRLV</sequence>
<proteinExistence type="predicted"/>
<name>A0A918RVD8_9GAMM</name>
<organism evidence="2 3">
    <name type="scientific">Arenicella chitinivorans</name>
    <dbReference type="NCBI Taxonomy" id="1329800"/>
    <lineage>
        <taxon>Bacteria</taxon>
        <taxon>Pseudomonadati</taxon>
        <taxon>Pseudomonadota</taxon>
        <taxon>Gammaproteobacteria</taxon>
        <taxon>Arenicellales</taxon>
        <taxon>Arenicellaceae</taxon>
        <taxon>Arenicella</taxon>
    </lineage>
</organism>